<proteinExistence type="predicted"/>
<comment type="pathway">
    <text evidence="1">Lipid metabolism.</text>
</comment>
<dbReference type="GO" id="GO:0006654">
    <property type="term" value="P:phosphatidic acid biosynthetic process"/>
    <property type="evidence" value="ECO:0007669"/>
    <property type="project" value="TreeGrafter"/>
</dbReference>
<feature type="domain" description="Phospholipid/glycerol acyltransferase" evidence="4">
    <location>
        <begin position="43"/>
        <end position="155"/>
    </location>
</feature>
<dbReference type="InterPro" id="IPR002123">
    <property type="entry name" value="Plipid/glycerol_acylTrfase"/>
</dbReference>
<dbReference type="GO" id="GO:0003841">
    <property type="term" value="F:1-acylglycerol-3-phosphate O-acyltransferase activity"/>
    <property type="evidence" value="ECO:0007669"/>
    <property type="project" value="TreeGrafter"/>
</dbReference>
<evidence type="ECO:0000259" key="4">
    <source>
        <dbReference type="SMART" id="SM00563"/>
    </source>
</evidence>
<evidence type="ECO:0000313" key="6">
    <source>
        <dbReference type="Proteomes" id="UP000322165"/>
    </source>
</evidence>
<organism evidence="5 6">
    <name type="scientific">Arenimonas fontis</name>
    <dbReference type="NCBI Taxonomy" id="2608255"/>
    <lineage>
        <taxon>Bacteria</taxon>
        <taxon>Pseudomonadati</taxon>
        <taxon>Pseudomonadota</taxon>
        <taxon>Gammaproteobacteria</taxon>
        <taxon>Lysobacterales</taxon>
        <taxon>Lysobacteraceae</taxon>
        <taxon>Arenimonas</taxon>
    </lineage>
</organism>
<dbReference type="PANTHER" id="PTHR10434:SF9">
    <property type="entry name" value="PHOSPHOLIPID_GLYCEROL ACYLTRANSFERASE DOMAIN-CONTAINING PROTEIN"/>
    <property type="match status" value="1"/>
</dbReference>
<keyword evidence="2 5" id="KW-0808">Transferase</keyword>
<evidence type="ECO:0000313" key="5">
    <source>
        <dbReference type="EMBL" id="KAA2284292.1"/>
    </source>
</evidence>
<dbReference type="SUPFAM" id="SSF69593">
    <property type="entry name" value="Glycerol-3-phosphate (1)-acyltransferase"/>
    <property type="match status" value="1"/>
</dbReference>
<dbReference type="SMART" id="SM00563">
    <property type="entry name" value="PlsC"/>
    <property type="match status" value="1"/>
</dbReference>
<comment type="caution">
    <text evidence="5">The sequence shown here is derived from an EMBL/GenBank/DDBJ whole genome shotgun (WGS) entry which is preliminary data.</text>
</comment>
<keyword evidence="3 5" id="KW-0012">Acyltransferase</keyword>
<keyword evidence="6" id="KW-1185">Reference proteome</keyword>
<evidence type="ECO:0000256" key="3">
    <source>
        <dbReference type="ARBA" id="ARBA00023315"/>
    </source>
</evidence>
<sequence>MLPSLPPGAPRTGNAFGRWFGRSLLRLGGWRVRGEFPDLERMVIIVAPHSSGWDAVWGLAAKLALGLDIRFMAKAELFRGPLGWLLRRLGGIPVDRQAPGGIVEQSIARLREAGRLWFLLAPEGTRKRVERWKTGFWKIARGAGVPVLCAAFHYPERSIELVTVFQPGEDLEADMAAIRGIYRPFVGKNRGTT</sequence>
<evidence type="ECO:0000256" key="2">
    <source>
        <dbReference type="ARBA" id="ARBA00022679"/>
    </source>
</evidence>
<evidence type="ECO:0000256" key="1">
    <source>
        <dbReference type="ARBA" id="ARBA00005189"/>
    </source>
</evidence>
<reference evidence="5 6" key="2">
    <citation type="submission" date="2019-09" db="EMBL/GenBank/DDBJ databases">
        <authorList>
            <person name="Mazur A."/>
        </authorList>
    </citation>
    <scope>NUCLEOTIDE SEQUENCE [LARGE SCALE GENOMIC DNA]</scope>
    <source>
        <strain evidence="5 6">3729k</strain>
    </source>
</reference>
<dbReference type="RefSeq" id="WP_149861154.1">
    <property type="nucleotide sequence ID" value="NZ_VUOD01000008.1"/>
</dbReference>
<protein>
    <submittedName>
        <fullName evidence="5">Acyltransferase</fullName>
    </submittedName>
</protein>
<gene>
    <name evidence="5" type="ORF">F0415_10185</name>
</gene>
<dbReference type="EMBL" id="VUOD01000008">
    <property type="protein sequence ID" value="KAA2284292.1"/>
    <property type="molecule type" value="Genomic_DNA"/>
</dbReference>
<accession>A0A5B2ZAY7</accession>
<dbReference type="Pfam" id="PF01553">
    <property type="entry name" value="Acyltransferase"/>
    <property type="match status" value="1"/>
</dbReference>
<dbReference type="AlphaFoldDB" id="A0A5B2ZAY7"/>
<dbReference type="Proteomes" id="UP000322165">
    <property type="component" value="Unassembled WGS sequence"/>
</dbReference>
<name>A0A5B2ZAY7_9GAMM</name>
<dbReference type="PANTHER" id="PTHR10434">
    <property type="entry name" value="1-ACYL-SN-GLYCEROL-3-PHOSPHATE ACYLTRANSFERASE"/>
    <property type="match status" value="1"/>
</dbReference>
<reference evidence="5 6" key="1">
    <citation type="submission" date="2019-09" db="EMBL/GenBank/DDBJ databases">
        <title>Arenimonas chukotkensis sp. nov., a bacterium isolated from Chukotka hot spring, Arctic region, Russia.</title>
        <authorList>
            <person name="Zayulina K.S."/>
            <person name="Prokofeva M.I."/>
            <person name="Elcheninov A.G."/>
            <person name="Novikov A."/>
            <person name="Kochetkova T.V."/>
            <person name="Kublanov I.V."/>
        </authorList>
    </citation>
    <scope>NUCLEOTIDE SEQUENCE [LARGE SCALE GENOMIC DNA]</scope>
    <source>
        <strain evidence="5 6">3729k</strain>
    </source>
</reference>